<comment type="cofactor">
    <cofactor evidence="1">
        <name>Zn(2+)</name>
        <dbReference type="ChEBI" id="CHEBI:29105"/>
    </cofactor>
</comment>
<proteinExistence type="predicted"/>
<dbReference type="InterPro" id="IPR002933">
    <property type="entry name" value="Peptidase_M20"/>
</dbReference>
<dbReference type="Proteomes" id="UP001172082">
    <property type="component" value="Unassembled WGS sequence"/>
</dbReference>
<dbReference type="SUPFAM" id="SSF53187">
    <property type="entry name" value="Zn-dependent exopeptidases"/>
    <property type="match status" value="1"/>
</dbReference>
<dbReference type="Pfam" id="PF07687">
    <property type="entry name" value="M20_dimer"/>
    <property type="match status" value="1"/>
</dbReference>
<reference evidence="6" key="1">
    <citation type="submission" date="2023-06" db="EMBL/GenBank/DDBJ databases">
        <title>Genomic of Parafulvivirga corallium.</title>
        <authorList>
            <person name="Wang G."/>
        </authorList>
    </citation>
    <scope>NUCLEOTIDE SEQUENCE</scope>
    <source>
        <strain evidence="6">BMA10</strain>
    </source>
</reference>
<dbReference type="InterPro" id="IPR011650">
    <property type="entry name" value="Peptidase_M20_dimer"/>
</dbReference>
<name>A0ABT8KWG9_9BACT</name>
<gene>
    <name evidence="6" type="ORF">QQ008_24050</name>
</gene>
<dbReference type="Pfam" id="PF01546">
    <property type="entry name" value="Peptidase_M20"/>
    <property type="match status" value="1"/>
</dbReference>
<comment type="caution">
    <text evidence="6">The sequence shown here is derived from an EMBL/GenBank/DDBJ whole genome shotgun (WGS) entry which is preliminary data.</text>
</comment>
<dbReference type="InterPro" id="IPR050072">
    <property type="entry name" value="Peptidase_M20A"/>
</dbReference>
<sequence length="430" mass="47242">MQRLTTFLTICGLLASTYVYGQKLSSKEKKILGLVEKYNEEALSFLEEVVNINSGTMNHKGVKKTGMAFKEAFEEIGFEANWIDMPAEVERAGHLFTEIKGKKGKRLLLIGHLDTVFEEDSPFQKFKKQDSIAWGPGANDMKGGNVVMLYALKALKEADALDNAQIIVALHGDEEDTGDPLEISRRDIIEAAKRSDIALGFETASGFDYATVARRGSSGWKVEVTGKRAHSSGVFSQRVGAGAIFEMARILNAFYEEVRGEEYLTFNPGVILGGTFVEFEEALSKGDAFGKSNVVSQTAVVTGGLRFISEAQKERARAKMREIVKNNLPNTSATISFTDSYPAMQPTEGNMEVLKVLNQVSLDLGQGEVKPYDPGRRGAADISFVAEYVDGLDGLGTMGRGAHTPNEYLDLRTFEALTKRTAILIYRLTR</sequence>
<protein>
    <submittedName>
        <fullName evidence="6">M20/M25/M40 family metallo-hydrolase</fullName>
    </submittedName>
</protein>
<dbReference type="PANTHER" id="PTHR43808:SF32">
    <property type="entry name" value="ARGE_DAPE-RELATED DEACYLASE"/>
    <property type="match status" value="1"/>
</dbReference>
<evidence type="ECO:0000256" key="2">
    <source>
        <dbReference type="ARBA" id="ARBA00022723"/>
    </source>
</evidence>
<evidence type="ECO:0000256" key="1">
    <source>
        <dbReference type="ARBA" id="ARBA00001947"/>
    </source>
</evidence>
<evidence type="ECO:0000256" key="3">
    <source>
        <dbReference type="ARBA" id="ARBA00022801"/>
    </source>
</evidence>
<organism evidence="6 7">
    <name type="scientific">Splendidivirga corallicola</name>
    <dbReference type="NCBI Taxonomy" id="3051826"/>
    <lineage>
        <taxon>Bacteria</taxon>
        <taxon>Pseudomonadati</taxon>
        <taxon>Bacteroidota</taxon>
        <taxon>Cytophagia</taxon>
        <taxon>Cytophagales</taxon>
        <taxon>Splendidivirgaceae</taxon>
        <taxon>Splendidivirga</taxon>
    </lineage>
</organism>
<evidence type="ECO:0000313" key="6">
    <source>
        <dbReference type="EMBL" id="MDN5204488.1"/>
    </source>
</evidence>
<dbReference type="InterPro" id="IPR001261">
    <property type="entry name" value="ArgE/DapE_CS"/>
</dbReference>
<dbReference type="RefSeq" id="WP_346754509.1">
    <property type="nucleotide sequence ID" value="NZ_JAUJEA010000011.1"/>
</dbReference>
<evidence type="ECO:0000256" key="4">
    <source>
        <dbReference type="ARBA" id="ARBA00022833"/>
    </source>
</evidence>
<keyword evidence="2" id="KW-0479">Metal-binding</keyword>
<dbReference type="Gene3D" id="3.40.630.10">
    <property type="entry name" value="Zn peptidases"/>
    <property type="match status" value="1"/>
</dbReference>
<keyword evidence="3" id="KW-0378">Hydrolase</keyword>
<evidence type="ECO:0000259" key="5">
    <source>
        <dbReference type="Pfam" id="PF07687"/>
    </source>
</evidence>
<dbReference type="Gene3D" id="3.30.70.360">
    <property type="match status" value="1"/>
</dbReference>
<dbReference type="PANTHER" id="PTHR43808">
    <property type="entry name" value="ACETYLORNITHINE DEACETYLASE"/>
    <property type="match status" value="1"/>
</dbReference>
<accession>A0ABT8KWG9</accession>
<keyword evidence="4" id="KW-0862">Zinc</keyword>
<feature type="domain" description="Peptidase M20 dimerisation" evidence="5">
    <location>
        <begin position="212"/>
        <end position="330"/>
    </location>
</feature>
<dbReference type="PROSITE" id="PS00758">
    <property type="entry name" value="ARGE_DAPE_CPG2_1"/>
    <property type="match status" value="1"/>
</dbReference>
<dbReference type="EMBL" id="JAUJEA010000011">
    <property type="protein sequence ID" value="MDN5204488.1"/>
    <property type="molecule type" value="Genomic_DNA"/>
</dbReference>
<dbReference type="SUPFAM" id="SSF55031">
    <property type="entry name" value="Bacterial exopeptidase dimerisation domain"/>
    <property type="match status" value="1"/>
</dbReference>
<evidence type="ECO:0000313" key="7">
    <source>
        <dbReference type="Proteomes" id="UP001172082"/>
    </source>
</evidence>
<dbReference type="InterPro" id="IPR036264">
    <property type="entry name" value="Bact_exopeptidase_dim_dom"/>
</dbReference>
<keyword evidence="7" id="KW-1185">Reference proteome</keyword>